<sequence length="171" mass="19768">MQEKLKTKVEGSVLQMEWTFDAPRELVFAAFTEKEHLEAWWGPEGWQTEITTFDFVEGGIWHYCMRCKDPAQGDFYGMESWGKAIFRQIDAPQSYAHADYFSDASGTISEELPGSENVTTFESIGDRTRVVFRSDFKTEEAVKQVLEMGMKEGFTSQLHRLDQWLLQRTVS</sequence>
<dbReference type="EMBL" id="JASBQV010000036">
    <property type="protein sequence ID" value="MDI3236337.1"/>
    <property type="molecule type" value="Genomic_DNA"/>
</dbReference>
<evidence type="ECO:0000313" key="3">
    <source>
        <dbReference type="EMBL" id="MDI3236337.1"/>
    </source>
</evidence>
<gene>
    <name evidence="3" type="ORF">QK289_15085</name>
</gene>
<dbReference type="Pfam" id="PF08327">
    <property type="entry name" value="AHSA1"/>
    <property type="match status" value="1"/>
</dbReference>
<evidence type="ECO:0000256" key="1">
    <source>
        <dbReference type="ARBA" id="ARBA00006817"/>
    </source>
</evidence>
<feature type="domain" description="Activator of Hsp90 ATPase homologue 1/2-like C-terminal" evidence="2">
    <location>
        <begin position="21"/>
        <end position="164"/>
    </location>
</feature>
<evidence type="ECO:0000313" key="4">
    <source>
        <dbReference type="Proteomes" id="UP001243286"/>
    </source>
</evidence>
<proteinExistence type="inferred from homology"/>
<accession>A0ABT6R6C6</accession>
<dbReference type="RefSeq" id="WP_041256065.1">
    <property type="nucleotide sequence ID" value="NZ_JASBQV010000036.1"/>
</dbReference>
<evidence type="ECO:0000259" key="2">
    <source>
        <dbReference type="Pfam" id="PF08327"/>
    </source>
</evidence>
<organism evidence="3 4">
    <name type="scientific">Exiguobacterium antarcticum</name>
    <dbReference type="NCBI Taxonomy" id="132920"/>
    <lineage>
        <taxon>Bacteria</taxon>
        <taxon>Bacillati</taxon>
        <taxon>Bacillota</taxon>
        <taxon>Bacilli</taxon>
        <taxon>Bacillales</taxon>
        <taxon>Bacillales Family XII. Incertae Sedis</taxon>
        <taxon>Exiguobacterium</taxon>
    </lineage>
</organism>
<comment type="caution">
    <text evidence="3">The sequence shown here is derived from an EMBL/GenBank/DDBJ whole genome shotgun (WGS) entry which is preliminary data.</text>
</comment>
<dbReference type="Gene3D" id="3.30.530.20">
    <property type="match status" value="1"/>
</dbReference>
<keyword evidence="4" id="KW-1185">Reference proteome</keyword>
<dbReference type="InterPro" id="IPR023393">
    <property type="entry name" value="START-like_dom_sf"/>
</dbReference>
<dbReference type="SUPFAM" id="SSF55961">
    <property type="entry name" value="Bet v1-like"/>
    <property type="match status" value="1"/>
</dbReference>
<comment type="similarity">
    <text evidence="1">Belongs to the AHA1 family.</text>
</comment>
<name>A0ABT6R6C6_9BACL</name>
<protein>
    <submittedName>
        <fullName evidence="3">SRPBCC domain-containing protein</fullName>
    </submittedName>
</protein>
<dbReference type="InterPro" id="IPR013538">
    <property type="entry name" value="ASHA1/2-like_C"/>
</dbReference>
<dbReference type="Proteomes" id="UP001243286">
    <property type="component" value="Unassembled WGS sequence"/>
</dbReference>
<reference evidence="3 4" key="1">
    <citation type="submission" date="2023-04" db="EMBL/GenBank/DDBJ databases">
        <title>Antarctic isolates genomes.</title>
        <authorList>
            <person name="Dimov S.G."/>
        </authorList>
    </citation>
    <scope>NUCLEOTIDE SEQUENCE [LARGE SCALE GENOMIC DNA]</scope>
    <source>
        <strain evidence="3 4">AL19</strain>
    </source>
</reference>